<organism evidence="1 2">
    <name type="scientific">Capronia epimyces CBS 606.96</name>
    <dbReference type="NCBI Taxonomy" id="1182542"/>
    <lineage>
        <taxon>Eukaryota</taxon>
        <taxon>Fungi</taxon>
        <taxon>Dikarya</taxon>
        <taxon>Ascomycota</taxon>
        <taxon>Pezizomycotina</taxon>
        <taxon>Eurotiomycetes</taxon>
        <taxon>Chaetothyriomycetidae</taxon>
        <taxon>Chaetothyriales</taxon>
        <taxon>Herpotrichiellaceae</taxon>
        <taxon>Capronia</taxon>
    </lineage>
</organism>
<dbReference type="EMBL" id="AMGY01000010">
    <property type="protein sequence ID" value="EXJ77433.1"/>
    <property type="molecule type" value="Genomic_DNA"/>
</dbReference>
<accession>W9XB53</accession>
<evidence type="ECO:0000313" key="2">
    <source>
        <dbReference type="Proteomes" id="UP000019478"/>
    </source>
</evidence>
<protein>
    <submittedName>
        <fullName evidence="1">Uncharacterized protein</fullName>
    </submittedName>
</protein>
<dbReference type="GeneID" id="19173743"/>
<comment type="caution">
    <text evidence="1">The sequence shown here is derived from an EMBL/GenBank/DDBJ whole genome shotgun (WGS) entry which is preliminary data.</text>
</comment>
<dbReference type="AlphaFoldDB" id="W9XB53"/>
<reference evidence="1 2" key="1">
    <citation type="submission" date="2013-03" db="EMBL/GenBank/DDBJ databases">
        <title>The Genome Sequence of Capronia epimyces CBS 606.96.</title>
        <authorList>
            <consortium name="The Broad Institute Genomics Platform"/>
            <person name="Cuomo C."/>
            <person name="de Hoog S."/>
            <person name="Gorbushina A."/>
            <person name="Walker B."/>
            <person name="Young S.K."/>
            <person name="Zeng Q."/>
            <person name="Gargeya S."/>
            <person name="Fitzgerald M."/>
            <person name="Haas B."/>
            <person name="Abouelleil A."/>
            <person name="Allen A.W."/>
            <person name="Alvarado L."/>
            <person name="Arachchi H.M."/>
            <person name="Berlin A.M."/>
            <person name="Chapman S.B."/>
            <person name="Gainer-Dewar J."/>
            <person name="Goldberg J."/>
            <person name="Griggs A."/>
            <person name="Gujja S."/>
            <person name="Hansen M."/>
            <person name="Howarth C."/>
            <person name="Imamovic A."/>
            <person name="Ireland A."/>
            <person name="Larimer J."/>
            <person name="McCowan C."/>
            <person name="Murphy C."/>
            <person name="Pearson M."/>
            <person name="Poon T.W."/>
            <person name="Priest M."/>
            <person name="Roberts A."/>
            <person name="Saif S."/>
            <person name="Shea T."/>
            <person name="Sisk P."/>
            <person name="Sykes S."/>
            <person name="Wortman J."/>
            <person name="Nusbaum C."/>
            <person name="Birren B."/>
        </authorList>
    </citation>
    <scope>NUCLEOTIDE SEQUENCE [LARGE SCALE GENOMIC DNA]</scope>
    <source>
        <strain evidence="1 2">CBS 606.96</strain>
    </source>
</reference>
<evidence type="ECO:0000313" key="1">
    <source>
        <dbReference type="EMBL" id="EXJ77433.1"/>
    </source>
</evidence>
<gene>
    <name evidence="1" type="ORF">A1O3_09659</name>
</gene>
<proteinExistence type="predicted"/>
<dbReference type="HOGENOM" id="CLU_090380_0_0_1"/>
<dbReference type="RefSeq" id="XP_007737943.1">
    <property type="nucleotide sequence ID" value="XM_007739753.1"/>
</dbReference>
<keyword evidence="2" id="KW-1185">Reference proteome</keyword>
<feature type="non-terminal residue" evidence="1">
    <location>
        <position position="186"/>
    </location>
</feature>
<dbReference type="Proteomes" id="UP000019478">
    <property type="component" value="Unassembled WGS sequence"/>
</dbReference>
<sequence>MVQYDPFATIMSDGALPTRPKDAFATGTDTRDYTPPENPKTYGNVHPQLRRLSSASHHSHGHASHYCSRCHMRRPSQENLAMTRSHSHSPDDESWDGFCPDIHMPEHAPARPLHHTRRHSGLCPQDVVTAQAHQDGRTSPHTQMTIKARSCPHSAAGHHHACHCESVTPTENLTERYGLVEEPEEI</sequence>
<name>W9XB53_9EURO</name>
<dbReference type="OrthoDB" id="4104889at2759"/>